<dbReference type="GO" id="GO:0016491">
    <property type="term" value="F:oxidoreductase activity"/>
    <property type="evidence" value="ECO:0007669"/>
    <property type="project" value="InterPro"/>
</dbReference>
<dbReference type="Proteomes" id="UP000482634">
    <property type="component" value="Unassembled WGS sequence"/>
</dbReference>
<dbReference type="InterPro" id="IPR001155">
    <property type="entry name" value="OxRdtase_FMN_N"/>
</dbReference>
<proteinExistence type="predicted"/>
<dbReference type="RefSeq" id="WP_163946535.1">
    <property type="nucleotide sequence ID" value="NZ_JAAHBU010000215.1"/>
</dbReference>
<dbReference type="AlphaFoldDB" id="A0A6B3NZW1"/>
<name>A0A6B3NZW1_9PSED</name>
<evidence type="ECO:0000313" key="5">
    <source>
        <dbReference type="Proteomes" id="UP000482634"/>
    </source>
</evidence>
<dbReference type="InterPro" id="IPR013785">
    <property type="entry name" value="Aldolase_TIM"/>
</dbReference>
<accession>A0A6M0D523</accession>
<dbReference type="EMBL" id="JAAHBV010000404">
    <property type="protein sequence ID" value="NER61330.1"/>
    <property type="molecule type" value="Genomic_DNA"/>
</dbReference>
<evidence type="ECO:0000259" key="1">
    <source>
        <dbReference type="Pfam" id="PF00724"/>
    </source>
</evidence>
<evidence type="ECO:0000313" key="2">
    <source>
        <dbReference type="EMBL" id="NER61330.1"/>
    </source>
</evidence>
<protein>
    <recommendedName>
        <fullName evidence="1">NADH:flavin oxidoreductase/NADH oxidase N-terminal domain-containing protein</fullName>
    </recommendedName>
</protein>
<dbReference type="Pfam" id="PF00724">
    <property type="entry name" value="Oxidored_FMN"/>
    <property type="match status" value="1"/>
</dbReference>
<accession>A0A6B3NZW1</accession>
<dbReference type="SUPFAM" id="SSF51395">
    <property type="entry name" value="FMN-linked oxidoreductases"/>
    <property type="match status" value="1"/>
</dbReference>
<comment type="caution">
    <text evidence="3">The sequence shown here is derived from an EMBL/GenBank/DDBJ whole genome shotgun (WGS) entry which is preliminary data.</text>
</comment>
<sequence length="89" mass="9799">MPAGYALTRQPLALGQHLQLRNRVYFAPMGIDLAQDGCMTAQMLEFYQGIIRGGCAMAVLANSSVDATTRLHARGLGLYTERQAQCLRR</sequence>
<evidence type="ECO:0000313" key="4">
    <source>
        <dbReference type="Proteomes" id="UP000480410"/>
    </source>
</evidence>
<feature type="domain" description="NADH:flavin oxidoreductase/NADH oxidase N-terminal" evidence="1">
    <location>
        <begin position="10"/>
        <end position="88"/>
    </location>
</feature>
<reference evidence="4 5" key="1">
    <citation type="submission" date="2020-02" db="EMBL/GenBank/DDBJ databases">
        <title>Broccoli isolated Pseudomonas sp.</title>
        <authorList>
            <person name="Fujikawa T."/>
            <person name="Sawada H."/>
        </authorList>
    </citation>
    <scope>NUCLEOTIDE SEQUENCE [LARGE SCALE GENOMIC DNA]</scope>
    <source>
        <strain evidence="3 5">MAFF212427</strain>
        <strain evidence="2 4">MAFF212428</strain>
    </source>
</reference>
<dbReference type="Gene3D" id="3.20.20.70">
    <property type="entry name" value="Aldolase class I"/>
    <property type="match status" value="1"/>
</dbReference>
<gene>
    <name evidence="2" type="ORF">G3435_17900</name>
    <name evidence="3" type="ORF">G3436_15565</name>
</gene>
<dbReference type="GO" id="GO:0010181">
    <property type="term" value="F:FMN binding"/>
    <property type="evidence" value="ECO:0007669"/>
    <property type="project" value="InterPro"/>
</dbReference>
<keyword evidence="5" id="KW-1185">Reference proteome</keyword>
<organism evidence="3 5">
    <name type="scientific">Pseudomonas brassicae</name>
    <dbReference type="NCBI Taxonomy" id="2708063"/>
    <lineage>
        <taxon>Bacteria</taxon>
        <taxon>Pseudomonadati</taxon>
        <taxon>Pseudomonadota</taxon>
        <taxon>Gammaproteobacteria</taxon>
        <taxon>Pseudomonadales</taxon>
        <taxon>Pseudomonadaceae</taxon>
        <taxon>Pseudomonas</taxon>
    </lineage>
</organism>
<dbReference type="Proteomes" id="UP000480410">
    <property type="component" value="Unassembled WGS sequence"/>
</dbReference>
<evidence type="ECO:0000313" key="3">
    <source>
        <dbReference type="EMBL" id="NER65024.1"/>
    </source>
</evidence>
<dbReference type="EMBL" id="JAAHBU010000215">
    <property type="protein sequence ID" value="NER65024.1"/>
    <property type="molecule type" value="Genomic_DNA"/>
</dbReference>